<protein>
    <submittedName>
        <fullName evidence="3">Uncharacterized protein</fullName>
    </submittedName>
</protein>
<organism evidence="3 4">
    <name type="scientific">Cutaneotrichosporon cavernicola</name>
    <dbReference type="NCBI Taxonomy" id="279322"/>
    <lineage>
        <taxon>Eukaryota</taxon>
        <taxon>Fungi</taxon>
        <taxon>Dikarya</taxon>
        <taxon>Basidiomycota</taxon>
        <taxon>Agaricomycotina</taxon>
        <taxon>Tremellomycetes</taxon>
        <taxon>Trichosporonales</taxon>
        <taxon>Trichosporonaceae</taxon>
        <taxon>Cutaneotrichosporon</taxon>
    </lineage>
</organism>
<keyword evidence="1" id="KW-0175">Coiled coil</keyword>
<gene>
    <name evidence="3" type="ORF">CcaverHIS019_0211830</name>
</gene>
<proteinExistence type="predicted"/>
<accession>A0AA48IEL1</accession>
<evidence type="ECO:0000313" key="3">
    <source>
        <dbReference type="EMBL" id="BEI89821.1"/>
    </source>
</evidence>
<keyword evidence="4" id="KW-1185">Reference proteome</keyword>
<feature type="compositionally biased region" description="Pro residues" evidence="2">
    <location>
        <begin position="19"/>
        <end position="37"/>
    </location>
</feature>
<dbReference type="GeneID" id="85493692"/>
<dbReference type="RefSeq" id="XP_060455087.1">
    <property type="nucleotide sequence ID" value="XM_060598277.1"/>
</dbReference>
<feature type="region of interest" description="Disordered" evidence="2">
    <location>
        <begin position="17"/>
        <end position="53"/>
    </location>
</feature>
<name>A0AA48IEL1_9TREE</name>
<evidence type="ECO:0000313" key="4">
    <source>
        <dbReference type="Proteomes" id="UP001233271"/>
    </source>
</evidence>
<evidence type="ECO:0000256" key="2">
    <source>
        <dbReference type="SAM" id="MobiDB-lite"/>
    </source>
</evidence>
<reference evidence="3" key="1">
    <citation type="journal article" date="2023" name="BMC Genomics">
        <title>Chromosome-level genome assemblies of Cutaneotrichosporon spp. (Trichosporonales, Basidiomycota) reveal imbalanced evolution between nucleotide sequences and chromosome synteny.</title>
        <authorList>
            <person name="Kobayashi Y."/>
            <person name="Kayamori A."/>
            <person name="Aoki K."/>
            <person name="Shiwa Y."/>
            <person name="Matsutani M."/>
            <person name="Fujita N."/>
            <person name="Sugita T."/>
            <person name="Iwasaki W."/>
            <person name="Tanaka N."/>
            <person name="Takashima M."/>
        </authorList>
    </citation>
    <scope>NUCLEOTIDE SEQUENCE</scope>
    <source>
        <strain evidence="3">HIS019</strain>
    </source>
</reference>
<sequence>MPVMPFSVNFKKRKRALNVPPPSPVPVPLPVPVPPPRQLTATPQAGPSYAHPASDTTLITPSPLRAALAYSDPDPVDDYTYNNVEELADEHVYPVMFTDEFGTAPEFEDDGEYDQIGDEDILSRLLHREREYTRLQVYYEELHKRYANSKDQIEHLNRQVDALSARIERKEHRIRLLKVLAIRR</sequence>
<evidence type="ECO:0000256" key="1">
    <source>
        <dbReference type="SAM" id="Coils"/>
    </source>
</evidence>
<feature type="coiled-coil region" evidence="1">
    <location>
        <begin position="139"/>
        <end position="173"/>
    </location>
</feature>
<dbReference type="KEGG" id="ccac:CcaHIS019_0211830"/>
<dbReference type="Proteomes" id="UP001233271">
    <property type="component" value="Chromosome 2"/>
</dbReference>
<dbReference type="AlphaFoldDB" id="A0AA48IEL1"/>
<dbReference type="EMBL" id="AP028213">
    <property type="protein sequence ID" value="BEI89821.1"/>
    <property type="molecule type" value="Genomic_DNA"/>
</dbReference>